<dbReference type="RefSeq" id="WP_344272043.1">
    <property type="nucleotide sequence ID" value="NZ_BAAAKV010000010.1"/>
</dbReference>
<keyword evidence="2" id="KW-1185">Reference proteome</keyword>
<protein>
    <submittedName>
        <fullName evidence="1">Uncharacterized protein</fullName>
    </submittedName>
</protein>
<dbReference type="Proteomes" id="UP001501371">
    <property type="component" value="Unassembled WGS sequence"/>
</dbReference>
<organism evidence="1 2">
    <name type="scientific">Streptomyces hebeiensis</name>
    <dbReference type="NCBI Taxonomy" id="229486"/>
    <lineage>
        <taxon>Bacteria</taxon>
        <taxon>Bacillati</taxon>
        <taxon>Actinomycetota</taxon>
        <taxon>Actinomycetes</taxon>
        <taxon>Kitasatosporales</taxon>
        <taxon>Streptomycetaceae</taxon>
        <taxon>Streptomyces</taxon>
    </lineage>
</organism>
<reference evidence="1 2" key="1">
    <citation type="journal article" date="2019" name="Int. J. Syst. Evol. Microbiol.">
        <title>The Global Catalogue of Microorganisms (GCM) 10K type strain sequencing project: providing services to taxonomists for standard genome sequencing and annotation.</title>
        <authorList>
            <consortium name="The Broad Institute Genomics Platform"/>
            <consortium name="The Broad Institute Genome Sequencing Center for Infectious Disease"/>
            <person name="Wu L."/>
            <person name="Ma J."/>
        </authorList>
    </citation>
    <scope>NUCLEOTIDE SEQUENCE [LARGE SCALE GENOMIC DNA]</scope>
    <source>
        <strain evidence="1 2">JCM 12696</strain>
    </source>
</reference>
<comment type="caution">
    <text evidence="1">The sequence shown here is derived from an EMBL/GenBank/DDBJ whole genome shotgun (WGS) entry which is preliminary data.</text>
</comment>
<gene>
    <name evidence="1" type="ORF">GCM10009654_15340</name>
</gene>
<evidence type="ECO:0000313" key="1">
    <source>
        <dbReference type="EMBL" id="GAA1160073.1"/>
    </source>
</evidence>
<sequence length="68" mass="7007">MSLPVRRPGLALARSLAALGPHNEALAVLDGALDRWLPGDPVIRADSVRERSVIAATSEPCPIGAAPA</sequence>
<name>A0ABN1UN84_9ACTN</name>
<accession>A0ABN1UN84</accession>
<dbReference type="EMBL" id="BAAAKV010000010">
    <property type="protein sequence ID" value="GAA1160073.1"/>
    <property type="molecule type" value="Genomic_DNA"/>
</dbReference>
<proteinExistence type="predicted"/>
<evidence type="ECO:0000313" key="2">
    <source>
        <dbReference type="Proteomes" id="UP001501371"/>
    </source>
</evidence>